<dbReference type="EMBL" id="JARKIF010000001">
    <property type="protein sequence ID" value="KAJ7651110.1"/>
    <property type="molecule type" value="Genomic_DNA"/>
</dbReference>
<sequence length="219" mass="25037">MTFSSTNSKQGYVDAHTRMTGFFCSATRRCQRSESRTVPTSDPFIRGEHFLHALWDVNNRRKDDFNHESYLSRHLRFYYPPAPTPPNSKDAYLLFDSKASKKAAPSTTYFSSPLAAKERPAQVYWNARKIQHQETLVLAAISKVHSLPVLRVLRANSRRIRPKNRQGHSTGRTVIFKPSIVLDFPTTCRTKGALLVSNNTSTSCRCPYDWELFRPLAVV</sequence>
<dbReference type="AlphaFoldDB" id="A0AAD7CKP1"/>
<protein>
    <submittedName>
        <fullName evidence="1">Uncharacterized protein</fullName>
    </submittedName>
</protein>
<evidence type="ECO:0000313" key="2">
    <source>
        <dbReference type="Proteomes" id="UP001221142"/>
    </source>
</evidence>
<comment type="caution">
    <text evidence="1">The sequence shown here is derived from an EMBL/GenBank/DDBJ whole genome shotgun (WGS) entry which is preliminary data.</text>
</comment>
<proteinExistence type="predicted"/>
<name>A0AAD7CKP1_9AGAR</name>
<reference evidence="1" key="1">
    <citation type="submission" date="2023-03" db="EMBL/GenBank/DDBJ databases">
        <title>Massive genome expansion in bonnet fungi (Mycena s.s.) driven by repeated elements and novel gene families across ecological guilds.</title>
        <authorList>
            <consortium name="Lawrence Berkeley National Laboratory"/>
            <person name="Harder C.B."/>
            <person name="Miyauchi S."/>
            <person name="Viragh M."/>
            <person name="Kuo A."/>
            <person name="Thoen E."/>
            <person name="Andreopoulos B."/>
            <person name="Lu D."/>
            <person name="Skrede I."/>
            <person name="Drula E."/>
            <person name="Henrissat B."/>
            <person name="Morin E."/>
            <person name="Kohler A."/>
            <person name="Barry K."/>
            <person name="LaButti K."/>
            <person name="Morin E."/>
            <person name="Salamov A."/>
            <person name="Lipzen A."/>
            <person name="Mereny Z."/>
            <person name="Hegedus B."/>
            <person name="Baldrian P."/>
            <person name="Stursova M."/>
            <person name="Weitz H."/>
            <person name="Taylor A."/>
            <person name="Grigoriev I.V."/>
            <person name="Nagy L.G."/>
            <person name="Martin F."/>
            <person name="Kauserud H."/>
        </authorList>
    </citation>
    <scope>NUCLEOTIDE SEQUENCE</scope>
    <source>
        <strain evidence="1">9284</strain>
    </source>
</reference>
<evidence type="ECO:0000313" key="1">
    <source>
        <dbReference type="EMBL" id="KAJ7651110.1"/>
    </source>
</evidence>
<keyword evidence="2" id="KW-1185">Reference proteome</keyword>
<dbReference type="Proteomes" id="UP001221142">
    <property type="component" value="Unassembled WGS sequence"/>
</dbReference>
<organism evidence="1 2">
    <name type="scientific">Roridomyces roridus</name>
    <dbReference type="NCBI Taxonomy" id="1738132"/>
    <lineage>
        <taxon>Eukaryota</taxon>
        <taxon>Fungi</taxon>
        <taxon>Dikarya</taxon>
        <taxon>Basidiomycota</taxon>
        <taxon>Agaricomycotina</taxon>
        <taxon>Agaricomycetes</taxon>
        <taxon>Agaricomycetidae</taxon>
        <taxon>Agaricales</taxon>
        <taxon>Marasmiineae</taxon>
        <taxon>Mycenaceae</taxon>
        <taxon>Roridomyces</taxon>
    </lineage>
</organism>
<gene>
    <name evidence="1" type="ORF">FB45DRAFT_31361</name>
</gene>
<accession>A0AAD7CKP1</accession>